<comment type="caution">
    <text evidence="3">The sequence shown here is derived from an EMBL/GenBank/DDBJ whole genome shotgun (WGS) entry which is preliminary data.</text>
</comment>
<sequence length="922" mass="104306">MNKIQEQIISHVQMDIEPGEVVTEELLTELVRFYSCRHPLSESEFKEVVVDLQSKLAVRMDRGAYVKEKNHISWYYAAKSSINPQFWTRYSTYLYKDAGFNSDVINSIDAETDEMMDLLSDPTQQLAFQRRGLVIGDVQSGKTSTYLALMNKAADAGYHIIILLTGTIEKLRRQTQGRTDEGFVGLDSTAFNKNKDSVFVGVGNIDRSISGWAVTSTTSDFNTSTANKLSGKLSSINSPVVFVLKKNKSVLEKLEGWMRLFNRNPATGTIDSPLLMIDDEADNASVSTKPGEDPTTINKNIRKILKLFSKASYVGFTATPFANIFIDPDSSQEMLGDDLFPRDFIYALEAPTNYIGAASIFPKEGKYHFMINDNGDCERYVPVKHKKDHVPGEIPLSLRKAVAGFVITNAIRDLRGQITKHRSMMVNVSVYVDVQKKIADQLDSYVREMQREIRNYYMMKEVALQYSSFAFLKDVYDQYYSKCEFEWDTVQTALWSAIAPIVVRYVNGGNAAKNLNYDENEELGLRIIAVGGYSLSRGLTLEGLSTSYFYRNTKMYDTLMQMGRWFGYRPHYEDLCQVWINQDAVDWYSYISEASDELKREVRRMQAEQKTPADFGLCVRSDDATLLVTARNKMRTAKDYTMTVSLSGNIIETPFIHMNEKVQADNLHVTRQLLESIIADGIDPVCGDKQYALADKLQFLGVPQQYVRDFLGNYQSHTANSNFHTIELVKQITSSTDGSLDKWDIVVASGTGEKKLNVGGYSIPCVQRSFGIRPDIGAFQMSGSKSRLGNRSYAKGGLKKVQADKIEAGEHAEQIKRFGEIRPLNQNVFFKPDFFDETRRPLLVIYPVELKAPIEIKTNEDLQEQNAVVNTKNVLIGVSVGIPAIKGRESKQYQYKINLVKYREIMGLDETEPDEIDDTIED</sequence>
<dbReference type="Gene3D" id="3.40.50.300">
    <property type="entry name" value="P-loop containing nucleotide triphosphate hydrolases"/>
    <property type="match status" value="1"/>
</dbReference>
<dbReference type="Pfam" id="PF04851">
    <property type="entry name" value="ResIII"/>
    <property type="match status" value="1"/>
</dbReference>
<evidence type="ECO:0000313" key="4">
    <source>
        <dbReference type="Proteomes" id="UP001197795"/>
    </source>
</evidence>
<dbReference type="GO" id="GO:0005524">
    <property type="term" value="F:ATP binding"/>
    <property type="evidence" value="ECO:0007669"/>
    <property type="project" value="InterPro"/>
</dbReference>
<reference evidence="3 4" key="1">
    <citation type="submission" date="2021-10" db="EMBL/GenBank/DDBJ databases">
        <title>Anaerobic single-cell dispensing facilitates the cultivation of human gut bacteria.</title>
        <authorList>
            <person name="Afrizal A."/>
        </authorList>
    </citation>
    <scope>NUCLEOTIDE SEQUENCE [LARGE SCALE GENOMIC DNA]</scope>
    <source>
        <strain evidence="3 4">CLA-AA-H273</strain>
    </source>
</reference>
<dbReference type="GO" id="GO:0003677">
    <property type="term" value="F:DNA binding"/>
    <property type="evidence" value="ECO:0007669"/>
    <property type="project" value="InterPro"/>
</dbReference>
<dbReference type="InterPro" id="IPR006935">
    <property type="entry name" value="Helicase/UvrB_N"/>
</dbReference>
<accession>A0AAE3D750</accession>
<feature type="domain" description="Putative endonuclease Z1" evidence="2">
    <location>
        <begin position="397"/>
        <end position="623"/>
    </location>
</feature>
<dbReference type="InterPro" id="IPR027417">
    <property type="entry name" value="P-loop_NTPase"/>
</dbReference>
<keyword evidence="4" id="KW-1185">Reference proteome</keyword>
<dbReference type="AlphaFoldDB" id="A0AAE3D750"/>
<dbReference type="SUPFAM" id="SSF52540">
    <property type="entry name" value="P-loop containing nucleoside triphosphate hydrolases"/>
    <property type="match status" value="1"/>
</dbReference>
<gene>
    <name evidence="3" type="ORF">LKD75_11625</name>
</gene>
<evidence type="ECO:0000259" key="1">
    <source>
        <dbReference type="Pfam" id="PF04851"/>
    </source>
</evidence>
<protein>
    <submittedName>
        <fullName evidence="3">Z1 domain-containing protein</fullName>
    </submittedName>
</protein>
<dbReference type="EMBL" id="JAJEPV010000028">
    <property type="protein sequence ID" value="MCC2120223.1"/>
    <property type="molecule type" value="Genomic_DNA"/>
</dbReference>
<dbReference type="Proteomes" id="UP001197795">
    <property type="component" value="Unassembled WGS sequence"/>
</dbReference>
<organism evidence="3 4">
    <name type="scientific">Waltera acetigignens</name>
    <dbReference type="NCBI Taxonomy" id="2981769"/>
    <lineage>
        <taxon>Bacteria</taxon>
        <taxon>Bacillati</taxon>
        <taxon>Bacillota</taxon>
        <taxon>Clostridia</taxon>
        <taxon>Lachnospirales</taxon>
        <taxon>Lachnospiraceae</taxon>
        <taxon>Waltera</taxon>
    </lineage>
</organism>
<dbReference type="InterPro" id="IPR018310">
    <property type="entry name" value="Put_endonuclease_Z1-dom"/>
</dbReference>
<dbReference type="RefSeq" id="WP_118502118.1">
    <property type="nucleotide sequence ID" value="NZ_JAJEPV010000028.1"/>
</dbReference>
<feature type="domain" description="Helicase/UvrB N-terminal" evidence="1">
    <location>
        <begin position="129"/>
        <end position="321"/>
    </location>
</feature>
<dbReference type="GO" id="GO:0016787">
    <property type="term" value="F:hydrolase activity"/>
    <property type="evidence" value="ECO:0007669"/>
    <property type="project" value="InterPro"/>
</dbReference>
<dbReference type="Pfam" id="PF10593">
    <property type="entry name" value="Z1"/>
    <property type="match status" value="1"/>
</dbReference>
<evidence type="ECO:0000313" key="3">
    <source>
        <dbReference type="EMBL" id="MCC2120223.1"/>
    </source>
</evidence>
<evidence type="ECO:0000259" key="2">
    <source>
        <dbReference type="Pfam" id="PF10593"/>
    </source>
</evidence>
<proteinExistence type="predicted"/>
<name>A0AAE3D750_9FIRM</name>